<sequence length="585" mass="67241">MLKDQIPRPEHPRPQFCRNTWLCLNGEWSYEFDFGESGMDPVRGMFRSAGFGRNITVPFCPESELSGVGHKDFIPAIWYHRTMEVPSEWGGKRILLHFGAVDYECEVFIDGVSAGLHFGGTVSFTFDITKWIQLGKTHHLVVRVKDDLREGNQPAGKQCFSYKSKGCHYTRTTGIWQTVWLEAVAPYGLKDIHIVPDFDSSSFVIIPRYLSVRRRLRLVVLAKANGAVAAEADIPAVDGVPAVLQMASSIPWDIENPFLYDLELKVVDDDGRVLDEVSSYAGLRKVHIEGNRIYLNNKPVYQRLVLDQGFYPDGIWTAPSDEALKNDILLAKKAGFNGARLHQKVFEERFHYWADRLGYITWGESSSWGCDCNTPEGARNFISEWREIIVRDRNHPSIIIWTPWNETRYYNNPGQHKRVHMDAYKICKDLDPTRPVNDASGYLHHITDVWTVHDYEQDPERLRKNHTPDPDRGVFRNMPEYEPEYEGQPYLIDEYGGMKWVGGEAEEPDSAAWGYGDDSGTLDAFYTRLEGLTDVILSRDHICGYCYTQLTDVEQEQNGIYYFDRSEKFDMKRIAQIFKKERAAS</sequence>
<dbReference type="GO" id="GO:0005975">
    <property type="term" value="P:carbohydrate metabolic process"/>
    <property type="evidence" value="ECO:0007669"/>
    <property type="project" value="InterPro"/>
</dbReference>
<dbReference type="SUPFAM" id="SSF49785">
    <property type="entry name" value="Galactose-binding domain-like"/>
    <property type="match status" value="1"/>
</dbReference>
<feature type="domain" description="Glycoside hydrolase family 2 immunoglobulin-like beta-sandwich" evidence="4">
    <location>
        <begin position="243"/>
        <end position="284"/>
    </location>
</feature>
<dbReference type="InterPro" id="IPR006104">
    <property type="entry name" value="Glyco_hydro_2_N"/>
</dbReference>
<keyword evidence="3" id="KW-0326">Glycosidase</keyword>
<dbReference type="Proteomes" id="UP000366872">
    <property type="component" value="Unassembled WGS sequence"/>
</dbReference>
<evidence type="ECO:0000256" key="3">
    <source>
        <dbReference type="ARBA" id="ARBA00023295"/>
    </source>
</evidence>
<dbReference type="PANTHER" id="PTHR42732:SF3">
    <property type="entry name" value="HYDROLASE"/>
    <property type="match status" value="1"/>
</dbReference>
<dbReference type="Gene3D" id="2.60.40.10">
    <property type="entry name" value="Immunoglobulins"/>
    <property type="match status" value="1"/>
</dbReference>
<dbReference type="EMBL" id="CAAHFG010000002">
    <property type="protein sequence ID" value="VGO15088.1"/>
    <property type="molecule type" value="Genomic_DNA"/>
</dbReference>
<evidence type="ECO:0000259" key="5">
    <source>
        <dbReference type="Pfam" id="PF02836"/>
    </source>
</evidence>
<name>A0A6C2U4U6_PONDE</name>
<dbReference type="InterPro" id="IPR008979">
    <property type="entry name" value="Galactose-bd-like_sf"/>
</dbReference>
<accession>A0A6C2U4U6</accession>
<evidence type="ECO:0000259" key="4">
    <source>
        <dbReference type="Pfam" id="PF00703"/>
    </source>
</evidence>
<evidence type="ECO:0000256" key="2">
    <source>
        <dbReference type="ARBA" id="ARBA00022801"/>
    </source>
</evidence>
<dbReference type="Pfam" id="PF02836">
    <property type="entry name" value="Glyco_hydro_2_C"/>
    <property type="match status" value="1"/>
</dbReference>
<evidence type="ECO:0000256" key="1">
    <source>
        <dbReference type="ARBA" id="ARBA00007401"/>
    </source>
</evidence>
<dbReference type="SUPFAM" id="SSF51445">
    <property type="entry name" value="(Trans)glycosidases"/>
    <property type="match status" value="1"/>
</dbReference>
<reference evidence="7 8" key="1">
    <citation type="submission" date="2019-04" db="EMBL/GenBank/DDBJ databases">
        <authorList>
            <person name="Van Vliet M D."/>
        </authorList>
    </citation>
    <scope>NUCLEOTIDE SEQUENCE [LARGE SCALE GENOMIC DNA]</scope>
    <source>
        <strain evidence="7 8">F1</strain>
    </source>
</reference>
<keyword evidence="2" id="KW-0378">Hydrolase</keyword>
<dbReference type="Pfam" id="PF00703">
    <property type="entry name" value="Glyco_hydro_2"/>
    <property type="match status" value="1"/>
</dbReference>
<dbReference type="AlphaFoldDB" id="A0A6C2U4U6"/>
<dbReference type="InterPro" id="IPR006103">
    <property type="entry name" value="Glyco_hydro_2_cat"/>
</dbReference>
<dbReference type="InterPro" id="IPR013783">
    <property type="entry name" value="Ig-like_fold"/>
</dbReference>
<dbReference type="InterPro" id="IPR051913">
    <property type="entry name" value="GH2_Domain-Containing"/>
</dbReference>
<evidence type="ECO:0000313" key="8">
    <source>
        <dbReference type="Proteomes" id="UP000366872"/>
    </source>
</evidence>
<dbReference type="RefSeq" id="WP_342793786.1">
    <property type="nucleotide sequence ID" value="NZ_CAAHFG010000002.1"/>
</dbReference>
<feature type="domain" description="Glycosyl hydrolases family 2 sugar binding" evidence="6">
    <location>
        <begin position="68"/>
        <end position="144"/>
    </location>
</feature>
<keyword evidence="8" id="KW-1185">Reference proteome</keyword>
<dbReference type="Gene3D" id="2.60.120.260">
    <property type="entry name" value="Galactose-binding domain-like"/>
    <property type="match status" value="1"/>
</dbReference>
<dbReference type="Pfam" id="PF02837">
    <property type="entry name" value="Glyco_hydro_2_N"/>
    <property type="match status" value="1"/>
</dbReference>
<dbReference type="Gene3D" id="3.20.20.80">
    <property type="entry name" value="Glycosidases"/>
    <property type="match status" value="1"/>
</dbReference>
<evidence type="ECO:0000313" key="7">
    <source>
        <dbReference type="EMBL" id="VGO15088.1"/>
    </source>
</evidence>
<dbReference type="PANTHER" id="PTHR42732">
    <property type="entry name" value="BETA-GALACTOSIDASE"/>
    <property type="match status" value="1"/>
</dbReference>
<dbReference type="InterPro" id="IPR006102">
    <property type="entry name" value="Ig-like_GH2"/>
</dbReference>
<protein>
    <submittedName>
        <fullName evidence="7">Beta-glucuronidase</fullName>
    </submittedName>
</protein>
<organism evidence="7 8">
    <name type="scientific">Pontiella desulfatans</name>
    <dbReference type="NCBI Taxonomy" id="2750659"/>
    <lineage>
        <taxon>Bacteria</taxon>
        <taxon>Pseudomonadati</taxon>
        <taxon>Kiritimatiellota</taxon>
        <taxon>Kiritimatiellia</taxon>
        <taxon>Kiritimatiellales</taxon>
        <taxon>Pontiellaceae</taxon>
        <taxon>Pontiella</taxon>
    </lineage>
</organism>
<dbReference type="InterPro" id="IPR036156">
    <property type="entry name" value="Beta-gal/glucu_dom_sf"/>
</dbReference>
<feature type="domain" description="Glycoside hydrolase family 2 catalytic" evidence="5">
    <location>
        <begin position="286"/>
        <end position="509"/>
    </location>
</feature>
<dbReference type="SUPFAM" id="SSF49303">
    <property type="entry name" value="beta-Galactosidase/glucuronidase domain"/>
    <property type="match status" value="1"/>
</dbReference>
<dbReference type="GO" id="GO:0004553">
    <property type="term" value="F:hydrolase activity, hydrolyzing O-glycosyl compounds"/>
    <property type="evidence" value="ECO:0007669"/>
    <property type="project" value="InterPro"/>
</dbReference>
<dbReference type="InterPro" id="IPR017853">
    <property type="entry name" value="GH"/>
</dbReference>
<comment type="similarity">
    <text evidence="1">Belongs to the glycosyl hydrolase 2 family.</text>
</comment>
<evidence type="ECO:0000259" key="6">
    <source>
        <dbReference type="Pfam" id="PF02837"/>
    </source>
</evidence>
<gene>
    <name evidence="7" type="primary">uidA_2</name>
    <name evidence="7" type="ORF">PDESU_03668</name>
</gene>
<proteinExistence type="inferred from homology"/>